<keyword evidence="4 7" id="KW-0732">Signal</keyword>
<protein>
    <recommendedName>
        <fullName evidence="7">Cytochrome c-type biogenesis protein</fullName>
    </recommendedName>
</protein>
<evidence type="ECO:0000259" key="8">
    <source>
        <dbReference type="Pfam" id="PF03918"/>
    </source>
</evidence>
<dbReference type="PANTHER" id="PTHR47870">
    <property type="entry name" value="CYTOCHROME C-TYPE BIOGENESIS PROTEIN CCMH"/>
    <property type="match status" value="1"/>
</dbReference>
<feature type="domain" description="CcmH/CycL/Ccl2/NrfF N-terminal" evidence="8">
    <location>
        <begin position="21"/>
        <end position="134"/>
    </location>
</feature>
<evidence type="ECO:0000256" key="3">
    <source>
        <dbReference type="ARBA" id="ARBA00022723"/>
    </source>
</evidence>
<keyword evidence="7" id="KW-0812">Transmembrane</keyword>
<keyword evidence="3 7" id="KW-0479">Metal-binding</keyword>
<comment type="similarity">
    <text evidence="1 7">Belongs to the CcmH/CycL/Ccl2/NrfF family.</text>
</comment>
<evidence type="ECO:0000256" key="7">
    <source>
        <dbReference type="RuleBase" id="RU364112"/>
    </source>
</evidence>
<comment type="function">
    <text evidence="7">Possible subunit of a heme lyase.</text>
</comment>
<dbReference type="Gene3D" id="1.10.8.640">
    <property type="entry name" value="Cytochrome C biogenesis protein"/>
    <property type="match status" value="1"/>
</dbReference>
<keyword evidence="6 7" id="KW-0408">Iron</keyword>
<dbReference type="CDD" id="cd16378">
    <property type="entry name" value="CcmH_N"/>
    <property type="match status" value="1"/>
</dbReference>
<reference evidence="9 10" key="1">
    <citation type="submission" date="2020-08" db="EMBL/GenBank/DDBJ databases">
        <authorList>
            <person name="Mo P."/>
        </authorList>
    </citation>
    <scope>NUCLEOTIDE SEQUENCE [LARGE SCALE GENOMIC DNA]</scope>
    <source>
        <strain evidence="9 10">CGMCC 4.1532</strain>
    </source>
</reference>
<dbReference type="GO" id="GO:0005886">
    <property type="term" value="C:plasma membrane"/>
    <property type="evidence" value="ECO:0007669"/>
    <property type="project" value="TreeGrafter"/>
</dbReference>
<feature type="transmembrane region" description="Helical" evidence="7">
    <location>
        <begin position="92"/>
        <end position="111"/>
    </location>
</feature>
<evidence type="ECO:0000313" key="9">
    <source>
        <dbReference type="EMBL" id="QNG55911.1"/>
    </source>
</evidence>
<evidence type="ECO:0000313" key="10">
    <source>
        <dbReference type="Proteomes" id="UP000515728"/>
    </source>
</evidence>
<dbReference type="InterPro" id="IPR038297">
    <property type="entry name" value="CcmH/CycL/NrfF/Ccl2_sf"/>
</dbReference>
<dbReference type="GO" id="GO:0017004">
    <property type="term" value="P:cytochrome complex assembly"/>
    <property type="evidence" value="ECO:0007669"/>
    <property type="project" value="UniProtKB-KW"/>
</dbReference>
<dbReference type="Pfam" id="PF03918">
    <property type="entry name" value="CcmH"/>
    <property type="match status" value="1"/>
</dbReference>
<keyword evidence="7" id="KW-1133">Transmembrane helix</keyword>
<organism evidence="9 10">
    <name type="scientific">Pseudonocardia petroleophila</name>
    <dbReference type="NCBI Taxonomy" id="37331"/>
    <lineage>
        <taxon>Bacteria</taxon>
        <taxon>Bacillati</taxon>
        <taxon>Actinomycetota</taxon>
        <taxon>Actinomycetes</taxon>
        <taxon>Pseudonocardiales</taxon>
        <taxon>Pseudonocardiaceae</taxon>
        <taxon>Pseudonocardia</taxon>
    </lineage>
</organism>
<evidence type="ECO:0000256" key="4">
    <source>
        <dbReference type="ARBA" id="ARBA00022729"/>
    </source>
</evidence>
<dbReference type="Proteomes" id="UP000515728">
    <property type="component" value="Chromosome"/>
</dbReference>
<gene>
    <name evidence="9" type="ORF">H6H00_28530</name>
</gene>
<evidence type="ECO:0000256" key="1">
    <source>
        <dbReference type="ARBA" id="ARBA00010342"/>
    </source>
</evidence>
<dbReference type="InterPro" id="IPR051263">
    <property type="entry name" value="C-type_cytochrome_biogenesis"/>
</dbReference>
<sequence length="151" mass="16230">MIFALFTVTVVALLTSARPAPDRAQDLAESLRCPVCQSVSIADSPSEQAVAMRQVVAEQVAQGRSDEEIVAFFRARYGDWVLLDPPTRGVTLALWLVPPVAAVLGAVLVAARARARPHAGAGLDLYEPDRARVDAAVTRARLATTQREDQP</sequence>
<dbReference type="GO" id="GO:0046872">
    <property type="term" value="F:metal ion binding"/>
    <property type="evidence" value="ECO:0007669"/>
    <property type="project" value="UniProtKB-KW"/>
</dbReference>
<evidence type="ECO:0000256" key="6">
    <source>
        <dbReference type="ARBA" id="ARBA00023004"/>
    </source>
</evidence>
<dbReference type="InterPro" id="IPR005616">
    <property type="entry name" value="CcmH/CycL/Ccl2/NrfF_N"/>
</dbReference>
<proteinExistence type="inferred from homology"/>
<dbReference type="AlphaFoldDB" id="A0A7G7MT00"/>
<keyword evidence="7" id="KW-0472">Membrane</keyword>
<dbReference type="EMBL" id="CP060131">
    <property type="protein sequence ID" value="QNG55911.1"/>
    <property type="molecule type" value="Genomic_DNA"/>
</dbReference>
<accession>A0A7G7MT00</accession>
<evidence type="ECO:0000256" key="2">
    <source>
        <dbReference type="ARBA" id="ARBA00022617"/>
    </source>
</evidence>
<keyword evidence="5" id="KW-0201">Cytochrome c-type biogenesis</keyword>
<keyword evidence="2 7" id="KW-0349">Heme</keyword>
<evidence type="ECO:0000256" key="5">
    <source>
        <dbReference type="ARBA" id="ARBA00022748"/>
    </source>
</evidence>
<name>A0A7G7MT00_9PSEU</name>
<keyword evidence="10" id="KW-1185">Reference proteome</keyword>
<dbReference type="KEGG" id="ppel:H6H00_28530"/>
<dbReference type="PANTHER" id="PTHR47870:SF1">
    <property type="entry name" value="CYTOCHROME C-TYPE BIOGENESIS PROTEIN CCMH"/>
    <property type="match status" value="1"/>
</dbReference>